<name>E9HQW0_DAPPU</name>
<organism evidence="7 8">
    <name type="scientific">Daphnia pulex</name>
    <name type="common">Water flea</name>
    <dbReference type="NCBI Taxonomy" id="6669"/>
    <lineage>
        <taxon>Eukaryota</taxon>
        <taxon>Metazoa</taxon>
        <taxon>Ecdysozoa</taxon>
        <taxon>Arthropoda</taxon>
        <taxon>Crustacea</taxon>
        <taxon>Branchiopoda</taxon>
        <taxon>Diplostraca</taxon>
        <taxon>Cladocera</taxon>
        <taxon>Anomopoda</taxon>
        <taxon>Daphniidae</taxon>
        <taxon>Daphnia</taxon>
    </lineage>
</organism>
<evidence type="ECO:0000259" key="6">
    <source>
        <dbReference type="Pfam" id="PF14560"/>
    </source>
</evidence>
<dbReference type="AlphaFoldDB" id="E9HQW0"/>
<dbReference type="SUPFAM" id="SSF54236">
    <property type="entry name" value="Ubiquitin-like"/>
    <property type="match status" value="1"/>
</dbReference>
<dbReference type="Pfam" id="PF14560">
    <property type="entry name" value="Ubiquitin_2"/>
    <property type="match status" value="1"/>
</dbReference>
<keyword evidence="3" id="KW-0963">Cytoplasm</keyword>
<comment type="subcellular location">
    <subcellularLocation>
        <location evidence="1">Cytoplasm</location>
    </subcellularLocation>
</comment>
<dbReference type="FunCoup" id="E9HQW0">
    <property type="interactions" value="1812"/>
</dbReference>
<gene>
    <name evidence="7" type="ORF">DAPPUDRAFT_116891</name>
</gene>
<evidence type="ECO:0000256" key="5">
    <source>
        <dbReference type="ARBA" id="ARBA00022737"/>
    </source>
</evidence>
<keyword evidence="5" id="KW-0677">Repeat</keyword>
<dbReference type="PANTHER" id="PTHR46545">
    <property type="entry name" value="LEUCINE-RICH REPEAT-CONTAINING PROTEIN 51"/>
    <property type="match status" value="1"/>
</dbReference>
<dbReference type="InterPro" id="IPR032675">
    <property type="entry name" value="LRR_dom_sf"/>
</dbReference>
<dbReference type="Proteomes" id="UP000000305">
    <property type="component" value="Unassembled WGS sequence"/>
</dbReference>
<dbReference type="InParanoid" id="E9HQW0"/>
<dbReference type="CDD" id="cd17044">
    <property type="entry name" value="Ubl_TBCE"/>
    <property type="match status" value="1"/>
</dbReference>
<dbReference type="InterPro" id="IPR044079">
    <property type="entry name" value="Ubl_TBCE"/>
</dbReference>
<dbReference type="GO" id="GO:0007023">
    <property type="term" value="P:post-chaperonin tubulin folding pathway"/>
    <property type="evidence" value="ECO:0000318"/>
    <property type="project" value="GO_Central"/>
</dbReference>
<keyword evidence="4" id="KW-0433">Leucine-rich repeat</keyword>
<dbReference type="EMBL" id="GL732727">
    <property type="protein sequence ID" value="EFX65870.1"/>
    <property type="molecule type" value="Genomic_DNA"/>
</dbReference>
<dbReference type="STRING" id="6669.E9HQW0"/>
<evidence type="ECO:0000256" key="2">
    <source>
        <dbReference type="ARBA" id="ARBA00014223"/>
    </source>
</evidence>
<proteinExistence type="predicted"/>
<accession>E9HQW0</accession>
<dbReference type="PROSITE" id="PS51450">
    <property type="entry name" value="LRR"/>
    <property type="match status" value="2"/>
</dbReference>
<dbReference type="GO" id="GO:0005737">
    <property type="term" value="C:cytoplasm"/>
    <property type="evidence" value="ECO:0000318"/>
    <property type="project" value="GO_Central"/>
</dbReference>
<dbReference type="SMART" id="SM00365">
    <property type="entry name" value="LRR_SD22"/>
    <property type="match status" value="2"/>
</dbReference>
<dbReference type="PANTHER" id="PTHR46545:SF1">
    <property type="entry name" value="LEUCINE-RICH REPEAT-CONTAINING PROTEIN 51"/>
    <property type="match status" value="1"/>
</dbReference>
<dbReference type="GO" id="GO:0043014">
    <property type="term" value="F:alpha-tubulin binding"/>
    <property type="evidence" value="ECO:0000318"/>
    <property type="project" value="GO_Central"/>
</dbReference>
<dbReference type="SUPFAM" id="SSF52075">
    <property type="entry name" value="Outer arm dynein light chain 1"/>
    <property type="match status" value="1"/>
</dbReference>
<dbReference type="Gene3D" id="3.80.10.10">
    <property type="entry name" value="Ribonuclease Inhibitor"/>
    <property type="match status" value="2"/>
</dbReference>
<evidence type="ECO:0000256" key="1">
    <source>
        <dbReference type="ARBA" id="ARBA00004496"/>
    </source>
</evidence>
<dbReference type="OMA" id="AINSWCK"/>
<dbReference type="Gene3D" id="3.10.20.90">
    <property type="entry name" value="Phosphatidylinositol 3-kinase Catalytic Subunit, Chain A, domain 1"/>
    <property type="match status" value="1"/>
</dbReference>
<dbReference type="InterPro" id="IPR029071">
    <property type="entry name" value="Ubiquitin-like_domsf"/>
</dbReference>
<dbReference type="HOGENOM" id="CLU_1121071_0_0_1"/>
<sequence>MNNDTFNHLRVLNLEGNQIEHWEEVNKLGQLPSLEQLSLYGCGLKNIQVKEKSFSKLSKLSLSNNKISQWQHISELDKLLMLVDLKMCGNQGLEVPSNETFTQWIIARVGNLQILNGSEILSVDRRGAELDYLKYNGREYLTALSQLRSSTEHKAGGIFIPFILAINSWCKLQRGTKGISKKLPLTMEVQKLKVLIHRLFELDSSELNFFSYSPKNPGLYIPLDNDLRPLSFYSVEDGDIIEVKNSSV</sequence>
<dbReference type="eggNOG" id="KOG3207">
    <property type="taxonomic scope" value="Eukaryota"/>
</dbReference>
<reference evidence="7 8" key="1">
    <citation type="journal article" date="2011" name="Science">
        <title>The ecoresponsive genome of Daphnia pulex.</title>
        <authorList>
            <person name="Colbourne J.K."/>
            <person name="Pfrender M.E."/>
            <person name="Gilbert D."/>
            <person name="Thomas W.K."/>
            <person name="Tucker A."/>
            <person name="Oakley T.H."/>
            <person name="Tokishita S."/>
            <person name="Aerts A."/>
            <person name="Arnold G.J."/>
            <person name="Basu M.K."/>
            <person name="Bauer D.J."/>
            <person name="Caceres C.E."/>
            <person name="Carmel L."/>
            <person name="Casola C."/>
            <person name="Choi J.H."/>
            <person name="Detter J.C."/>
            <person name="Dong Q."/>
            <person name="Dusheyko S."/>
            <person name="Eads B.D."/>
            <person name="Frohlich T."/>
            <person name="Geiler-Samerotte K.A."/>
            <person name="Gerlach D."/>
            <person name="Hatcher P."/>
            <person name="Jogdeo S."/>
            <person name="Krijgsveld J."/>
            <person name="Kriventseva E.V."/>
            <person name="Kultz D."/>
            <person name="Laforsch C."/>
            <person name="Lindquist E."/>
            <person name="Lopez J."/>
            <person name="Manak J.R."/>
            <person name="Muller J."/>
            <person name="Pangilinan J."/>
            <person name="Patwardhan R.P."/>
            <person name="Pitluck S."/>
            <person name="Pritham E.J."/>
            <person name="Rechtsteiner A."/>
            <person name="Rho M."/>
            <person name="Rogozin I.B."/>
            <person name="Sakarya O."/>
            <person name="Salamov A."/>
            <person name="Schaack S."/>
            <person name="Shapiro H."/>
            <person name="Shiga Y."/>
            <person name="Skalitzky C."/>
            <person name="Smith Z."/>
            <person name="Souvorov A."/>
            <person name="Sung W."/>
            <person name="Tang Z."/>
            <person name="Tsuchiya D."/>
            <person name="Tu H."/>
            <person name="Vos H."/>
            <person name="Wang M."/>
            <person name="Wolf Y.I."/>
            <person name="Yamagata H."/>
            <person name="Yamada T."/>
            <person name="Ye Y."/>
            <person name="Shaw J.R."/>
            <person name="Andrews J."/>
            <person name="Crease T.J."/>
            <person name="Tang H."/>
            <person name="Lucas S.M."/>
            <person name="Robertson H.M."/>
            <person name="Bork P."/>
            <person name="Koonin E.V."/>
            <person name="Zdobnov E.M."/>
            <person name="Grigoriev I.V."/>
            <person name="Lynch M."/>
            <person name="Boore J.L."/>
        </authorList>
    </citation>
    <scope>NUCLEOTIDE SEQUENCE [LARGE SCALE GENOMIC DNA]</scope>
</reference>
<evidence type="ECO:0000256" key="3">
    <source>
        <dbReference type="ARBA" id="ARBA00022490"/>
    </source>
</evidence>
<evidence type="ECO:0000256" key="4">
    <source>
        <dbReference type="ARBA" id="ARBA00022614"/>
    </source>
</evidence>
<evidence type="ECO:0000313" key="7">
    <source>
        <dbReference type="EMBL" id="EFX65870.1"/>
    </source>
</evidence>
<evidence type="ECO:0000313" key="8">
    <source>
        <dbReference type="Proteomes" id="UP000000305"/>
    </source>
</evidence>
<dbReference type="OrthoDB" id="5273213at2759"/>
<dbReference type="InterPro" id="IPR000626">
    <property type="entry name" value="Ubiquitin-like_dom"/>
</dbReference>
<keyword evidence="8" id="KW-1185">Reference proteome</keyword>
<dbReference type="InterPro" id="IPR001611">
    <property type="entry name" value="Leu-rich_rpt"/>
</dbReference>
<protein>
    <recommendedName>
        <fullName evidence="2">Leucine-rich repeat-containing protein 51</fullName>
    </recommendedName>
</protein>
<dbReference type="PhylomeDB" id="E9HQW0"/>
<feature type="domain" description="Ubiquitin-like" evidence="6">
    <location>
        <begin position="180"/>
        <end position="246"/>
    </location>
</feature>
<dbReference type="KEGG" id="dpx:DAPPUDRAFT_116891"/>
<dbReference type="GO" id="GO:0000226">
    <property type="term" value="P:microtubule cytoskeleton organization"/>
    <property type="evidence" value="ECO:0000318"/>
    <property type="project" value="GO_Central"/>
</dbReference>
<dbReference type="GO" id="GO:0007021">
    <property type="term" value="P:tubulin complex assembly"/>
    <property type="evidence" value="ECO:0000318"/>
    <property type="project" value="GO_Central"/>
</dbReference>